<evidence type="ECO:0000259" key="1">
    <source>
        <dbReference type="Pfam" id="PF13304"/>
    </source>
</evidence>
<evidence type="ECO:0000313" key="2">
    <source>
        <dbReference type="EMBL" id="PWS28454.1"/>
    </source>
</evidence>
<dbReference type="EMBL" id="QGNZ01000001">
    <property type="protein sequence ID" value="PWS28454.1"/>
    <property type="molecule type" value="Genomic_DNA"/>
</dbReference>
<dbReference type="OrthoDB" id="9815944at2"/>
<dbReference type="InterPro" id="IPR027417">
    <property type="entry name" value="P-loop_NTPase"/>
</dbReference>
<dbReference type="NCBIfam" id="TIGR04435">
    <property type="entry name" value="restrict_AAA_1"/>
    <property type="match status" value="1"/>
</dbReference>
<dbReference type="Gene3D" id="3.40.50.300">
    <property type="entry name" value="P-loop containing nucleotide triphosphate hydrolases"/>
    <property type="match status" value="1"/>
</dbReference>
<dbReference type="SUPFAM" id="SSF52540">
    <property type="entry name" value="P-loop containing nucleoside triphosphate hydrolases"/>
    <property type="match status" value="1"/>
</dbReference>
<dbReference type="Proteomes" id="UP000245379">
    <property type="component" value="Unassembled WGS sequence"/>
</dbReference>
<reference evidence="2 3" key="1">
    <citation type="submission" date="2018-05" db="EMBL/GenBank/DDBJ databases">
        <title>Pedobacter paludis sp. nov., isolated from wetland soil.</title>
        <authorList>
            <person name="Zhang Y."/>
            <person name="Wang G."/>
        </authorList>
    </citation>
    <scope>NUCLEOTIDE SEQUENCE [LARGE SCALE GENOMIC DNA]</scope>
    <source>
        <strain evidence="2 3">KCTC22721</strain>
    </source>
</reference>
<dbReference type="GO" id="GO:0016887">
    <property type="term" value="F:ATP hydrolysis activity"/>
    <property type="evidence" value="ECO:0007669"/>
    <property type="project" value="InterPro"/>
</dbReference>
<feature type="domain" description="ATPase AAA-type core" evidence="1">
    <location>
        <begin position="36"/>
        <end position="436"/>
    </location>
</feature>
<keyword evidence="3" id="KW-1185">Reference proteome</keyword>
<proteinExistence type="predicted"/>
<protein>
    <recommendedName>
        <fullName evidence="1">ATPase AAA-type core domain-containing protein</fullName>
    </recommendedName>
</protein>
<name>A0A317EPB1_9SPHI</name>
<dbReference type="InterPro" id="IPR030974">
    <property type="entry name" value="Restrict_AAA"/>
</dbReference>
<dbReference type="GO" id="GO:0005524">
    <property type="term" value="F:ATP binding"/>
    <property type="evidence" value="ECO:0007669"/>
    <property type="project" value="InterPro"/>
</dbReference>
<evidence type="ECO:0000313" key="3">
    <source>
        <dbReference type="Proteomes" id="UP000245379"/>
    </source>
</evidence>
<dbReference type="PANTHER" id="PTHR32182:SF25">
    <property type="entry name" value="SLR1056 PROTEIN"/>
    <property type="match status" value="1"/>
</dbReference>
<gene>
    <name evidence="2" type="ORF">DHW03_00930</name>
</gene>
<sequence>MKLVRLKLLERYRSLEPFEQSFPKPKFIVDEIDPICLVGLNGSGKSNFLELLGDIFYFLDVFFLSYHVTPKPYTPYADNKKRLQIFFEIEYKINVEGQDEYVKIERFKESRTIKTVFSKFENGNFKVVDDDFFQQFLPRVIAYTSGSNELLSMPFIELQDYYAREVTYRVNMKKKSPSIDEDEISQPNLTLMDFDSNAAILISNFLLNEEKAKTVFEDTTRIKGLDSFRIVIRLDKGYSTNKIDLPSEFETYIDKLKKCATCYNLLTPDKKRGDVYYFDYLVNNATRLKFKNEFENSQNLFTALYKLNLLNTFSVQKEYRNTLRKKRENGILLKFPTIATLDKIFSIEQVELVLKKPTVRTEYMKISDGEHQFIHVVGAMLLFDVPGSKEIIYLFDEPDTHFNPQWRSKFFSQLNSLIQCRNHELLLTTHSPFILSDCHGYNVFKFTREKNGEKVYFSRIEDETYGASFSNILKNAFEFENLVSEKSLTDLESLVNATESVYKQKINLFGDSVEKLYVIKEIEEQKNKK</sequence>
<accession>A0A317EPB1</accession>
<dbReference type="Pfam" id="PF13304">
    <property type="entry name" value="AAA_21"/>
    <property type="match status" value="1"/>
</dbReference>
<organism evidence="2 3">
    <name type="scientific">Pedobacter yonginense</name>
    <dbReference type="NCBI Taxonomy" id="651869"/>
    <lineage>
        <taxon>Bacteria</taxon>
        <taxon>Pseudomonadati</taxon>
        <taxon>Bacteroidota</taxon>
        <taxon>Sphingobacteriia</taxon>
        <taxon>Sphingobacteriales</taxon>
        <taxon>Sphingobacteriaceae</taxon>
        <taxon>Pedobacter</taxon>
    </lineage>
</organism>
<dbReference type="PANTHER" id="PTHR32182">
    <property type="entry name" value="DNA REPLICATION AND REPAIR PROTEIN RECF"/>
    <property type="match status" value="1"/>
</dbReference>
<comment type="caution">
    <text evidence="2">The sequence shown here is derived from an EMBL/GenBank/DDBJ whole genome shotgun (WGS) entry which is preliminary data.</text>
</comment>
<dbReference type="GO" id="GO:0006302">
    <property type="term" value="P:double-strand break repair"/>
    <property type="evidence" value="ECO:0007669"/>
    <property type="project" value="TreeGrafter"/>
</dbReference>
<dbReference type="AlphaFoldDB" id="A0A317EPB1"/>
<dbReference type="RefSeq" id="WP_109923885.1">
    <property type="nucleotide sequence ID" value="NZ_QGNZ01000001.1"/>
</dbReference>
<dbReference type="GO" id="GO:0000731">
    <property type="term" value="P:DNA synthesis involved in DNA repair"/>
    <property type="evidence" value="ECO:0007669"/>
    <property type="project" value="TreeGrafter"/>
</dbReference>
<dbReference type="InterPro" id="IPR003959">
    <property type="entry name" value="ATPase_AAA_core"/>
</dbReference>